<dbReference type="GO" id="GO:0005829">
    <property type="term" value="C:cytosol"/>
    <property type="evidence" value="ECO:0007669"/>
    <property type="project" value="TreeGrafter"/>
</dbReference>
<dbReference type="Pfam" id="PF01234">
    <property type="entry name" value="NNMT_PNMT_TEMT"/>
    <property type="match status" value="1"/>
</dbReference>
<comment type="similarity">
    <text evidence="1">Belongs to the class I-like SAM-binding methyltransferase superfamily. NNMT/PNMT/TEMT family.</text>
</comment>
<dbReference type="PANTHER" id="PTHR10867">
    <property type="entry name" value="NNMT/PNMT/TEMT FAMILY MEMBER"/>
    <property type="match status" value="1"/>
</dbReference>
<reference evidence="5" key="2">
    <citation type="submission" date="2025-09" db="UniProtKB">
        <authorList>
            <consortium name="Ensembl"/>
        </authorList>
    </citation>
    <scope>IDENTIFICATION</scope>
</reference>
<dbReference type="OrthoDB" id="9905699at2759"/>
<keyword evidence="2" id="KW-0489">Methyltransferase</keyword>
<dbReference type="GO" id="GO:0008170">
    <property type="term" value="F:N-methyltransferase activity"/>
    <property type="evidence" value="ECO:0007669"/>
    <property type="project" value="TreeGrafter"/>
</dbReference>
<sequence length="270" mass="31013">MCKRPSQVLNMDHSALKHYHLHDFDPRRLHETYYSASADSKMKEDIVLFPIKQLMKISGRIKGESVIDCSVGCDIFHLLPICEGFQDIAILESADSCIVELEKWTKKEQDAIDLSHASQIVTALEGNSDKWKEKEESLRQRIKNILKCDFERDNPTHPVVLKKADCLLSLYVLHFVSKDLDVFCSNLQKFSSILKLGGRLLLFGGFNATFYTVDGEAFHLLPLDEPFVRKALLETGFVVLNLETIENKVRNELAHYEHIYFIDALKVREK</sequence>
<evidence type="ECO:0008006" key="7">
    <source>
        <dbReference type="Google" id="ProtNLM"/>
    </source>
</evidence>
<accession>A0A8C5R804</accession>
<dbReference type="SUPFAM" id="SSF53335">
    <property type="entry name" value="S-adenosyl-L-methionine-dependent methyltransferases"/>
    <property type="match status" value="1"/>
</dbReference>
<dbReference type="InterPro" id="IPR000940">
    <property type="entry name" value="NNMT_TEMT_trans"/>
</dbReference>
<dbReference type="PANTHER" id="PTHR10867:SF44">
    <property type="entry name" value="NICOTINAMIDE N-METHYLTRANSFERASE ISOFORM X2"/>
    <property type="match status" value="1"/>
</dbReference>
<dbReference type="GeneTree" id="ENSGT00390000011708"/>
<dbReference type="GO" id="GO:0032259">
    <property type="term" value="P:methylation"/>
    <property type="evidence" value="ECO:0007669"/>
    <property type="project" value="UniProtKB-KW"/>
</dbReference>
<evidence type="ECO:0000256" key="4">
    <source>
        <dbReference type="ARBA" id="ARBA00022691"/>
    </source>
</evidence>
<protein>
    <recommendedName>
        <fullName evidence="7">Phenylethanolamine N-methyltransferase</fullName>
    </recommendedName>
</protein>
<evidence type="ECO:0000256" key="2">
    <source>
        <dbReference type="ARBA" id="ARBA00022603"/>
    </source>
</evidence>
<evidence type="ECO:0000313" key="6">
    <source>
        <dbReference type="Proteomes" id="UP000694569"/>
    </source>
</evidence>
<dbReference type="Proteomes" id="UP000694569">
    <property type="component" value="Unplaced"/>
</dbReference>
<evidence type="ECO:0000256" key="3">
    <source>
        <dbReference type="ARBA" id="ARBA00022679"/>
    </source>
</evidence>
<organism evidence="5 6">
    <name type="scientific">Leptobrachium leishanense</name>
    <name type="common">Leishan spiny toad</name>
    <dbReference type="NCBI Taxonomy" id="445787"/>
    <lineage>
        <taxon>Eukaryota</taxon>
        <taxon>Metazoa</taxon>
        <taxon>Chordata</taxon>
        <taxon>Craniata</taxon>
        <taxon>Vertebrata</taxon>
        <taxon>Euteleostomi</taxon>
        <taxon>Amphibia</taxon>
        <taxon>Batrachia</taxon>
        <taxon>Anura</taxon>
        <taxon>Pelobatoidea</taxon>
        <taxon>Megophryidae</taxon>
        <taxon>Leptobrachium</taxon>
    </lineage>
</organism>
<evidence type="ECO:0000313" key="5">
    <source>
        <dbReference type="Ensembl" id="ENSLLEP00000048597.1"/>
    </source>
</evidence>
<dbReference type="Gene3D" id="3.40.50.150">
    <property type="entry name" value="Vaccinia Virus protein VP39"/>
    <property type="match status" value="1"/>
</dbReference>
<dbReference type="AlphaFoldDB" id="A0A8C5R804"/>
<keyword evidence="4" id="KW-0949">S-adenosyl-L-methionine</keyword>
<name>A0A8C5R804_9ANUR</name>
<dbReference type="PROSITE" id="PS51681">
    <property type="entry name" value="SAM_MT_NNMT_PNMT_TEMT"/>
    <property type="match status" value="1"/>
</dbReference>
<proteinExistence type="inferred from homology"/>
<keyword evidence="6" id="KW-1185">Reference proteome</keyword>
<dbReference type="Ensembl" id="ENSLLET00000050492.1">
    <property type="protein sequence ID" value="ENSLLEP00000048597.1"/>
    <property type="gene ID" value="ENSLLEG00000030630.1"/>
</dbReference>
<dbReference type="InterPro" id="IPR029063">
    <property type="entry name" value="SAM-dependent_MTases_sf"/>
</dbReference>
<evidence type="ECO:0000256" key="1">
    <source>
        <dbReference type="ARBA" id="ARBA00007996"/>
    </source>
</evidence>
<reference evidence="5" key="1">
    <citation type="submission" date="2025-08" db="UniProtKB">
        <authorList>
            <consortium name="Ensembl"/>
        </authorList>
    </citation>
    <scope>IDENTIFICATION</scope>
</reference>
<keyword evidence="3" id="KW-0808">Transferase</keyword>